<sequence length="563" mass="56398">MKRSKAGITGAAVLASLVLAAAPGAGSASAAAAAPATVAAPATAPAAAPPPPQPDLVALLDGVTDFWVPDPDYPLHGEVVDPVVLATNDRQVSWINTHATPAQQFAALQDAQYGVSPDGYDQSITISTGLGSVLGPLYVEGRQSGALPLTSALLSSTDGSAGAFVSTEAAKEAYSFPRPFLPSQQGASEPGPCDPATVNASSLQANRVGKPYANAEGDLDIVQVAPQLDDTHEFTSDDVELDGDYEGLCTSGSFPSGHTTTAYQAGVTLATMLPELAPEILARASENGNDRLVLGVHSPLDIMGGRISGHAAIAALWSSPDFVANEILPATVELRSYLEQRCGGTIAACAAEGSPYTNDPYDGAVMPGGTAQIVTDRASGVAVYEERMTYAFAPPGETGLAPAVPAGAENLLLTTFPGLTDEQRASVIAQTEIDSGYALDTTPTGEGSWQRVDLAAATSATVQLNADGGVSVVSVGGAATVLPVPAPTPTPTPVPTGGPQPTTPGGPSLADTGLDTGAPVGWAAGALAAGVAAAVVAALGSRRRRAGAAASGPAADPSDRQGR</sequence>
<reference evidence="5" key="1">
    <citation type="submission" date="2024-05" db="EMBL/GenBank/DDBJ databases">
        <title>Herbiconiux sp. A18JL235.</title>
        <authorList>
            <person name="Zhang G."/>
        </authorList>
    </citation>
    <scope>NUCLEOTIDE SEQUENCE</scope>
    <source>
        <strain evidence="5">A18JL235</strain>
    </source>
</reference>
<dbReference type="Pfam" id="PF01569">
    <property type="entry name" value="PAP2"/>
    <property type="match status" value="1"/>
</dbReference>
<dbReference type="RefSeq" id="WP_368499099.1">
    <property type="nucleotide sequence ID" value="NZ_CP162511.1"/>
</dbReference>
<keyword evidence="2" id="KW-0812">Transmembrane</keyword>
<feature type="chain" id="PRO_5044218479" evidence="3">
    <location>
        <begin position="31"/>
        <end position="563"/>
    </location>
</feature>
<proteinExistence type="predicted"/>
<keyword evidence="3" id="KW-0732">Signal</keyword>
<feature type="region of interest" description="Disordered" evidence="1">
    <location>
        <begin position="484"/>
        <end position="515"/>
    </location>
</feature>
<feature type="signal peptide" evidence="3">
    <location>
        <begin position="1"/>
        <end position="30"/>
    </location>
</feature>
<dbReference type="EMBL" id="CP162511">
    <property type="protein sequence ID" value="XDI06720.1"/>
    <property type="molecule type" value="Genomic_DNA"/>
</dbReference>
<dbReference type="AlphaFoldDB" id="A0AB39BJV7"/>
<keyword evidence="2" id="KW-0472">Membrane</keyword>
<protein>
    <submittedName>
        <fullName evidence="5">Phosphatase PAP2 family protein</fullName>
    </submittedName>
</protein>
<evidence type="ECO:0000259" key="4">
    <source>
        <dbReference type="Pfam" id="PF01569"/>
    </source>
</evidence>
<feature type="region of interest" description="Disordered" evidence="1">
    <location>
        <begin position="542"/>
        <end position="563"/>
    </location>
</feature>
<feature type="region of interest" description="Disordered" evidence="1">
    <location>
        <begin position="180"/>
        <end position="199"/>
    </location>
</feature>
<accession>A0AB39BJV7</accession>
<evidence type="ECO:0000256" key="3">
    <source>
        <dbReference type="SAM" id="SignalP"/>
    </source>
</evidence>
<feature type="transmembrane region" description="Helical" evidence="2">
    <location>
        <begin position="520"/>
        <end position="539"/>
    </location>
</feature>
<dbReference type="SUPFAM" id="SSF48317">
    <property type="entry name" value="Acid phosphatase/Vanadium-dependent haloperoxidase"/>
    <property type="match status" value="1"/>
</dbReference>
<dbReference type="InterPro" id="IPR036938">
    <property type="entry name" value="PAP2/HPO_sf"/>
</dbReference>
<evidence type="ECO:0000256" key="1">
    <source>
        <dbReference type="SAM" id="MobiDB-lite"/>
    </source>
</evidence>
<dbReference type="Gene3D" id="1.20.144.10">
    <property type="entry name" value="Phosphatidic acid phosphatase type 2/haloperoxidase"/>
    <property type="match status" value="1"/>
</dbReference>
<feature type="domain" description="Phosphatidic acid phosphatase type 2/haloperoxidase" evidence="4">
    <location>
        <begin position="163"/>
        <end position="319"/>
    </location>
</feature>
<feature type="compositionally biased region" description="Pro residues" evidence="1">
    <location>
        <begin position="484"/>
        <end position="504"/>
    </location>
</feature>
<keyword evidence="2" id="KW-1133">Transmembrane helix</keyword>
<dbReference type="InterPro" id="IPR000326">
    <property type="entry name" value="PAP2/HPO"/>
</dbReference>
<organism evidence="5">
    <name type="scientific">Herbiconiux sp. A18JL235</name>
    <dbReference type="NCBI Taxonomy" id="3152363"/>
    <lineage>
        <taxon>Bacteria</taxon>
        <taxon>Bacillati</taxon>
        <taxon>Actinomycetota</taxon>
        <taxon>Actinomycetes</taxon>
        <taxon>Micrococcales</taxon>
        <taxon>Microbacteriaceae</taxon>
        <taxon>Herbiconiux</taxon>
    </lineage>
</organism>
<gene>
    <name evidence="5" type="ORF">ABFY20_06350</name>
</gene>
<evidence type="ECO:0000313" key="5">
    <source>
        <dbReference type="EMBL" id="XDI06720.1"/>
    </source>
</evidence>
<evidence type="ECO:0000256" key="2">
    <source>
        <dbReference type="SAM" id="Phobius"/>
    </source>
</evidence>
<name>A0AB39BJV7_9MICO</name>